<dbReference type="EMBL" id="RBKS01000001">
    <property type="protein sequence ID" value="RKR76318.1"/>
    <property type="molecule type" value="Genomic_DNA"/>
</dbReference>
<dbReference type="Pfam" id="PF17765">
    <property type="entry name" value="MLTR_LBD"/>
    <property type="match status" value="1"/>
</dbReference>
<dbReference type="PANTHER" id="PTHR35010">
    <property type="entry name" value="BLL4672 PROTEIN-RELATED"/>
    <property type="match status" value="1"/>
</dbReference>
<sequence>MTSGGIDCRVPGALVALVESVHDLPVVVRDRHMTVVASNPLAQELTGAFVPRTNIARFVFLEAPRQQDASWWVDALGQLTSALRDSLEQHEEDASFRELIGELSAHSQTFATAWAHDNRPAARSSRVTIMHSQIGPVELEYQELLVPNDFEFVLSIWRPVDSQESVLAFTRLRQLLDA</sequence>
<proteinExistence type="predicted"/>
<keyword evidence="3" id="KW-1185">Reference proteome</keyword>
<evidence type="ECO:0000313" key="3">
    <source>
        <dbReference type="Proteomes" id="UP000280008"/>
    </source>
</evidence>
<dbReference type="RefSeq" id="WP_147430225.1">
    <property type="nucleotide sequence ID" value="NZ_RBKS01000001.1"/>
</dbReference>
<dbReference type="AlphaFoldDB" id="A0A495ILL1"/>
<dbReference type="PANTHER" id="PTHR35010:SF2">
    <property type="entry name" value="BLL4672 PROTEIN"/>
    <property type="match status" value="1"/>
</dbReference>
<evidence type="ECO:0000259" key="1">
    <source>
        <dbReference type="Pfam" id="PF17765"/>
    </source>
</evidence>
<evidence type="ECO:0000313" key="2">
    <source>
        <dbReference type="EMBL" id="RKR76318.1"/>
    </source>
</evidence>
<feature type="domain" description="MmyB-like transcription regulator ligand binding" evidence="1">
    <location>
        <begin position="10"/>
        <end position="164"/>
    </location>
</feature>
<protein>
    <recommendedName>
        <fullName evidence="1">MmyB-like transcription regulator ligand binding domain-containing protein</fullName>
    </recommendedName>
</protein>
<comment type="caution">
    <text evidence="2">The sequence shown here is derived from an EMBL/GenBank/DDBJ whole genome shotgun (WGS) entry which is preliminary data.</text>
</comment>
<dbReference type="InterPro" id="IPR041413">
    <property type="entry name" value="MLTR_LBD"/>
</dbReference>
<gene>
    <name evidence="2" type="ORF">C8E83_3487</name>
</gene>
<dbReference type="Gene3D" id="3.30.450.180">
    <property type="match status" value="1"/>
</dbReference>
<reference evidence="2 3" key="1">
    <citation type="submission" date="2018-10" db="EMBL/GenBank/DDBJ databases">
        <title>Sequencing the genomes of 1000 actinobacteria strains.</title>
        <authorList>
            <person name="Klenk H.-P."/>
        </authorList>
    </citation>
    <scope>NUCLEOTIDE SEQUENCE [LARGE SCALE GENOMIC DNA]</scope>
    <source>
        <strain evidence="2 3">DSM 17894</strain>
    </source>
</reference>
<name>A0A495ILL1_9MICO</name>
<organism evidence="2 3">
    <name type="scientific">Frondihabitans australicus</name>
    <dbReference type="NCBI Taxonomy" id="386892"/>
    <lineage>
        <taxon>Bacteria</taxon>
        <taxon>Bacillati</taxon>
        <taxon>Actinomycetota</taxon>
        <taxon>Actinomycetes</taxon>
        <taxon>Micrococcales</taxon>
        <taxon>Microbacteriaceae</taxon>
        <taxon>Frondihabitans</taxon>
    </lineage>
</organism>
<dbReference type="Proteomes" id="UP000280008">
    <property type="component" value="Unassembled WGS sequence"/>
</dbReference>
<accession>A0A495ILL1</accession>
<dbReference type="OrthoDB" id="3518652at2"/>